<keyword evidence="3" id="KW-1185">Reference proteome</keyword>
<feature type="compositionally biased region" description="Basic and acidic residues" evidence="1">
    <location>
        <begin position="49"/>
        <end position="95"/>
    </location>
</feature>
<feature type="region of interest" description="Disordered" evidence="1">
    <location>
        <begin position="35"/>
        <end position="219"/>
    </location>
</feature>
<evidence type="ECO:0000256" key="1">
    <source>
        <dbReference type="SAM" id="MobiDB-lite"/>
    </source>
</evidence>
<evidence type="ECO:0000313" key="3">
    <source>
        <dbReference type="Proteomes" id="UP001189429"/>
    </source>
</evidence>
<gene>
    <name evidence="2" type="ORF">PCOR1329_LOCUS13254</name>
</gene>
<accession>A0ABN9QQW6</accession>
<feature type="non-terminal residue" evidence="2">
    <location>
        <position position="219"/>
    </location>
</feature>
<comment type="caution">
    <text evidence="2">The sequence shown here is derived from an EMBL/GenBank/DDBJ whole genome shotgun (WGS) entry which is preliminary data.</text>
</comment>
<name>A0ABN9QQW6_9DINO</name>
<feature type="compositionally biased region" description="Basic and acidic residues" evidence="1">
    <location>
        <begin position="210"/>
        <end position="219"/>
    </location>
</feature>
<organism evidence="2 3">
    <name type="scientific">Prorocentrum cordatum</name>
    <dbReference type="NCBI Taxonomy" id="2364126"/>
    <lineage>
        <taxon>Eukaryota</taxon>
        <taxon>Sar</taxon>
        <taxon>Alveolata</taxon>
        <taxon>Dinophyceae</taxon>
        <taxon>Prorocentrales</taxon>
        <taxon>Prorocentraceae</taxon>
        <taxon>Prorocentrum</taxon>
    </lineage>
</organism>
<proteinExistence type="predicted"/>
<evidence type="ECO:0000313" key="2">
    <source>
        <dbReference type="EMBL" id="CAK0807354.1"/>
    </source>
</evidence>
<dbReference type="EMBL" id="CAUYUJ010003908">
    <property type="protein sequence ID" value="CAK0807354.1"/>
    <property type="molecule type" value="Genomic_DNA"/>
</dbReference>
<dbReference type="Proteomes" id="UP001189429">
    <property type="component" value="Unassembled WGS sequence"/>
</dbReference>
<reference evidence="2" key="1">
    <citation type="submission" date="2023-10" db="EMBL/GenBank/DDBJ databases">
        <authorList>
            <person name="Chen Y."/>
            <person name="Shah S."/>
            <person name="Dougan E. K."/>
            <person name="Thang M."/>
            <person name="Chan C."/>
        </authorList>
    </citation>
    <scope>NUCLEOTIDE SEQUENCE [LARGE SCALE GENOMIC DNA]</scope>
</reference>
<sequence length="219" mass="23127">TLLRVLQARNILDLHHSAGSPAVEGLSALLTMAQRGAGQSRGVGKGQHPPREARDSARDQREPRGHARDQGGRDQGGHRDQGRRRADDAVPDFRAEPCSLPRGRGLQDEGACGVHRPSTTFPARRFPPGEGVGRSQVHGLDGEAAVGPREGSPRRDQQGQREVGGSTTSAAGPGDRDPVAGGEREVLDGPAHGGAQPAARVAQLRRVRARSKEGPVDLH</sequence>
<protein>
    <submittedName>
        <fullName evidence="2">Uncharacterized protein</fullName>
    </submittedName>
</protein>
<feature type="compositionally biased region" description="Basic and acidic residues" evidence="1">
    <location>
        <begin position="174"/>
        <end position="187"/>
    </location>
</feature>
<feature type="non-terminal residue" evidence="2">
    <location>
        <position position="1"/>
    </location>
</feature>